<dbReference type="InParanoid" id="G2YMG9"/>
<evidence type="ECO:0000313" key="2">
    <source>
        <dbReference type="EMBL" id="CCD52817.1"/>
    </source>
</evidence>
<dbReference type="Proteomes" id="UP000008177">
    <property type="component" value="Unplaced contigs"/>
</dbReference>
<dbReference type="EMBL" id="FQ790344">
    <property type="protein sequence ID" value="CCD52817.1"/>
    <property type="molecule type" value="Genomic_DNA"/>
</dbReference>
<evidence type="ECO:0000313" key="3">
    <source>
        <dbReference type="Proteomes" id="UP000008177"/>
    </source>
</evidence>
<accession>G2YMG9</accession>
<sequence>MFVTTFMFDQATLLEKERPAPILTRVAIAANSNMTSQVGRRAVQSGVAVINSNFNSNKTLTAADQHGNSDSPWSYECST</sequence>
<dbReference type="HOGENOM" id="CLU_2605775_0_0_1"/>
<proteinExistence type="predicted"/>
<organism evidence="2 3">
    <name type="scientific">Botryotinia fuckeliana (strain T4)</name>
    <name type="common">Noble rot fungus</name>
    <name type="synonym">Botrytis cinerea</name>
    <dbReference type="NCBI Taxonomy" id="999810"/>
    <lineage>
        <taxon>Eukaryota</taxon>
        <taxon>Fungi</taxon>
        <taxon>Dikarya</taxon>
        <taxon>Ascomycota</taxon>
        <taxon>Pezizomycotina</taxon>
        <taxon>Leotiomycetes</taxon>
        <taxon>Helotiales</taxon>
        <taxon>Sclerotiniaceae</taxon>
        <taxon>Botrytis</taxon>
    </lineage>
</organism>
<feature type="region of interest" description="Disordered" evidence="1">
    <location>
        <begin position="60"/>
        <end position="79"/>
    </location>
</feature>
<evidence type="ECO:0000256" key="1">
    <source>
        <dbReference type="SAM" id="MobiDB-lite"/>
    </source>
</evidence>
<dbReference type="AlphaFoldDB" id="G2YMG9"/>
<name>G2YMG9_BOTF4</name>
<protein>
    <submittedName>
        <fullName evidence="2">Uncharacterized protein</fullName>
    </submittedName>
</protein>
<gene>
    <name evidence="2" type="ORF">BofuT4_uP002640.1</name>
</gene>
<reference evidence="3" key="1">
    <citation type="journal article" date="2011" name="PLoS Genet.">
        <title>Genomic analysis of the necrotrophic fungal pathogens Sclerotinia sclerotiorum and Botrytis cinerea.</title>
        <authorList>
            <person name="Amselem J."/>
            <person name="Cuomo C.A."/>
            <person name="van Kan J.A."/>
            <person name="Viaud M."/>
            <person name="Benito E.P."/>
            <person name="Couloux A."/>
            <person name="Coutinho P.M."/>
            <person name="de Vries R.P."/>
            <person name="Dyer P.S."/>
            <person name="Fillinger S."/>
            <person name="Fournier E."/>
            <person name="Gout L."/>
            <person name="Hahn M."/>
            <person name="Kohn L."/>
            <person name="Lapalu N."/>
            <person name="Plummer K.M."/>
            <person name="Pradier J.M."/>
            <person name="Quevillon E."/>
            <person name="Sharon A."/>
            <person name="Simon A."/>
            <person name="ten Have A."/>
            <person name="Tudzynski B."/>
            <person name="Tudzynski P."/>
            <person name="Wincker P."/>
            <person name="Andrew M."/>
            <person name="Anthouard V."/>
            <person name="Beever R.E."/>
            <person name="Beffa R."/>
            <person name="Benoit I."/>
            <person name="Bouzid O."/>
            <person name="Brault B."/>
            <person name="Chen Z."/>
            <person name="Choquer M."/>
            <person name="Collemare J."/>
            <person name="Cotton P."/>
            <person name="Danchin E.G."/>
            <person name="Da Silva C."/>
            <person name="Gautier A."/>
            <person name="Giraud C."/>
            <person name="Giraud T."/>
            <person name="Gonzalez C."/>
            <person name="Grossetete S."/>
            <person name="Guldener U."/>
            <person name="Henrissat B."/>
            <person name="Howlett B.J."/>
            <person name="Kodira C."/>
            <person name="Kretschmer M."/>
            <person name="Lappartient A."/>
            <person name="Leroch M."/>
            <person name="Levis C."/>
            <person name="Mauceli E."/>
            <person name="Neuveglise C."/>
            <person name="Oeser B."/>
            <person name="Pearson M."/>
            <person name="Poulain J."/>
            <person name="Poussereau N."/>
            <person name="Quesneville H."/>
            <person name="Rascle C."/>
            <person name="Schumacher J."/>
            <person name="Segurens B."/>
            <person name="Sexton A."/>
            <person name="Silva E."/>
            <person name="Sirven C."/>
            <person name="Soanes D.M."/>
            <person name="Talbot N.J."/>
            <person name="Templeton M."/>
            <person name="Yandava C."/>
            <person name="Yarden O."/>
            <person name="Zeng Q."/>
            <person name="Rollins J.A."/>
            <person name="Lebrun M.H."/>
            <person name="Dickman M."/>
        </authorList>
    </citation>
    <scope>NUCLEOTIDE SEQUENCE [LARGE SCALE GENOMIC DNA]</scope>
    <source>
        <strain evidence="3">T4</strain>
    </source>
</reference>